<evidence type="ECO:0000313" key="2">
    <source>
        <dbReference type="Proteomes" id="UP000184038"/>
    </source>
</evidence>
<sequence>MQNKSINEKNVVSVEWNDKKFITTAHINVKQRLEDTFTYQYPIPAATFESVASLGRLIERIMKAEGACPYEIAKVLKAIFLQAGIKVQDSFVKTPVYEQLTLKSIQK</sequence>
<proteinExistence type="predicted"/>
<dbReference type="Proteomes" id="UP000184038">
    <property type="component" value="Unassembled WGS sequence"/>
</dbReference>
<gene>
    <name evidence="1" type="ORF">SAMN02746066_03457</name>
</gene>
<dbReference type="AlphaFoldDB" id="A0A1M7LWB2"/>
<reference evidence="1 2" key="1">
    <citation type="submission" date="2016-11" db="EMBL/GenBank/DDBJ databases">
        <authorList>
            <person name="Jaros S."/>
            <person name="Januszkiewicz K."/>
            <person name="Wedrychowicz H."/>
        </authorList>
    </citation>
    <scope>NUCLEOTIDE SEQUENCE [LARGE SCALE GENOMIC DNA]</scope>
    <source>
        <strain evidence="1 2">DSM 15930</strain>
    </source>
</reference>
<keyword evidence="2" id="KW-1185">Reference proteome</keyword>
<protein>
    <submittedName>
        <fullName evidence="1">Uncharacterized protein</fullName>
    </submittedName>
</protein>
<name>A0A1M7LWB2_9FIRM</name>
<dbReference type="RefSeq" id="WP_073289653.1">
    <property type="nucleotide sequence ID" value="NZ_FRCP01000018.1"/>
</dbReference>
<accession>A0A1M7LWB2</accession>
<dbReference type="OrthoDB" id="9812611at2"/>
<dbReference type="EMBL" id="FRCP01000018">
    <property type="protein sequence ID" value="SHM82536.1"/>
    <property type="molecule type" value="Genomic_DNA"/>
</dbReference>
<evidence type="ECO:0000313" key="1">
    <source>
        <dbReference type="EMBL" id="SHM82536.1"/>
    </source>
</evidence>
<organism evidence="1 2">
    <name type="scientific">Anaerosporobacter mobilis DSM 15930</name>
    <dbReference type="NCBI Taxonomy" id="1120996"/>
    <lineage>
        <taxon>Bacteria</taxon>
        <taxon>Bacillati</taxon>
        <taxon>Bacillota</taxon>
        <taxon>Clostridia</taxon>
        <taxon>Lachnospirales</taxon>
        <taxon>Lachnospiraceae</taxon>
        <taxon>Anaerosporobacter</taxon>
    </lineage>
</organism>